<keyword evidence="2" id="KW-0812">Transmembrane</keyword>
<dbReference type="Proteomes" id="UP000823561">
    <property type="component" value="Chromosome 14"/>
</dbReference>
<feature type="signal peptide" evidence="3">
    <location>
        <begin position="1"/>
        <end position="23"/>
    </location>
</feature>
<feature type="compositionally biased region" description="Low complexity" evidence="1">
    <location>
        <begin position="225"/>
        <end position="242"/>
    </location>
</feature>
<dbReference type="Pfam" id="PF15672">
    <property type="entry name" value="Mucin15"/>
    <property type="match status" value="1"/>
</dbReference>
<dbReference type="AlphaFoldDB" id="A0AAV6GC65"/>
<evidence type="ECO:0000313" key="5">
    <source>
        <dbReference type="Proteomes" id="UP000823561"/>
    </source>
</evidence>
<name>A0AAV6GC65_9TELE</name>
<reference evidence="4" key="1">
    <citation type="submission" date="2020-10" db="EMBL/GenBank/DDBJ databases">
        <title>Chromosome-scale genome assembly of the Allis shad, Alosa alosa.</title>
        <authorList>
            <person name="Margot Z."/>
            <person name="Christophe K."/>
            <person name="Cabau C."/>
            <person name="Louis A."/>
            <person name="Berthelot C."/>
            <person name="Parey E."/>
            <person name="Roest Crollius H."/>
            <person name="Montfort J."/>
            <person name="Robinson-Rechavi M."/>
            <person name="Bucao C."/>
            <person name="Bouchez O."/>
            <person name="Gislard M."/>
            <person name="Lluch J."/>
            <person name="Milhes M."/>
            <person name="Lampietro C."/>
            <person name="Lopez Roques C."/>
            <person name="Donnadieu C."/>
            <person name="Braasch I."/>
            <person name="Desvignes T."/>
            <person name="Postlethwait J."/>
            <person name="Bobe J."/>
            <person name="Guiguen Y."/>
        </authorList>
    </citation>
    <scope>NUCLEOTIDE SEQUENCE</scope>
    <source>
        <strain evidence="4">M-15738</strain>
        <tissue evidence="4">Blood</tissue>
    </source>
</reference>
<dbReference type="InterPro" id="IPR031371">
    <property type="entry name" value="Mucin-15"/>
</dbReference>
<sequence length="420" mass="43837">MTQRLDLVLALCLILQSFCGVSLQDPSEFEGGLNDDYLDEYITQVPVVGLNDVGEAENDRPGEGGLALGSMMYSGVEDSQTNVSVPTLSGIEGEEPSASSDIIVTLSPMLRSDDSLDVTVEEDASVDLPSTTPEPEMGFNPSMFRDGNSSSVSNETSDANATPEPVMGFNASMWREGDSLPETNSTVSTGTDANSTAITGTDTNSTDITGTDTNSTDVINPSSGTNSSNANPGPTNPPGVNVTMGGLNPATENPAENTPEPTAENIPASTAEKIPEPTAEYIPATTAESIPEPTPEVIPDDTAPPSGNDTALAKAAAGANAEQGVDSGTQSTNNGRAWGVILGLAVTVGIVGLVMYVLLKRKERLNFSHSKLVEEAPADPVLRLDNGEPLDLKYDGFGYYNPSLQGDDIQMSNFPSGRPR</sequence>
<feature type="region of interest" description="Disordered" evidence="1">
    <location>
        <begin position="121"/>
        <end position="333"/>
    </location>
</feature>
<keyword evidence="5" id="KW-1185">Reference proteome</keyword>
<gene>
    <name evidence="4" type="ORF">AALO_G00191230</name>
</gene>
<evidence type="ECO:0000256" key="3">
    <source>
        <dbReference type="SAM" id="SignalP"/>
    </source>
</evidence>
<evidence type="ECO:0000256" key="1">
    <source>
        <dbReference type="SAM" id="MobiDB-lite"/>
    </source>
</evidence>
<keyword evidence="2" id="KW-1133">Transmembrane helix</keyword>
<comment type="caution">
    <text evidence="4">The sequence shown here is derived from an EMBL/GenBank/DDBJ whole genome shotgun (WGS) entry which is preliminary data.</text>
</comment>
<proteinExistence type="predicted"/>
<feature type="chain" id="PRO_5043764529" evidence="3">
    <location>
        <begin position="24"/>
        <end position="420"/>
    </location>
</feature>
<feature type="compositionally biased region" description="Polar residues" evidence="1">
    <location>
        <begin position="147"/>
        <end position="160"/>
    </location>
</feature>
<evidence type="ECO:0000313" key="4">
    <source>
        <dbReference type="EMBL" id="KAG5270311.1"/>
    </source>
</evidence>
<feature type="compositionally biased region" description="Low complexity" evidence="1">
    <location>
        <begin position="311"/>
        <end position="321"/>
    </location>
</feature>
<feature type="compositionally biased region" description="Polar residues" evidence="1">
    <location>
        <begin position="181"/>
        <end position="224"/>
    </location>
</feature>
<feature type="transmembrane region" description="Helical" evidence="2">
    <location>
        <begin position="337"/>
        <end position="359"/>
    </location>
</feature>
<protein>
    <submittedName>
        <fullName evidence="4">Uncharacterized protein</fullName>
    </submittedName>
</protein>
<evidence type="ECO:0000256" key="2">
    <source>
        <dbReference type="SAM" id="Phobius"/>
    </source>
</evidence>
<dbReference type="EMBL" id="JADWDJ010000014">
    <property type="protein sequence ID" value="KAG5270311.1"/>
    <property type="molecule type" value="Genomic_DNA"/>
</dbReference>
<accession>A0AAV6GC65</accession>
<feature type="compositionally biased region" description="Polar residues" evidence="1">
    <location>
        <begin position="250"/>
        <end position="260"/>
    </location>
</feature>
<keyword evidence="2" id="KW-0472">Membrane</keyword>
<keyword evidence="3" id="KW-0732">Signal</keyword>
<organism evidence="4 5">
    <name type="scientific">Alosa alosa</name>
    <name type="common">allis shad</name>
    <dbReference type="NCBI Taxonomy" id="278164"/>
    <lineage>
        <taxon>Eukaryota</taxon>
        <taxon>Metazoa</taxon>
        <taxon>Chordata</taxon>
        <taxon>Craniata</taxon>
        <taxon>Vertebrata</taxon>
        <taxon>Euteleostomi</taxon>
        <taxon>Actinopterygii</taxon>
        <taxon>Neopterygii</taxon>
        <taxon>Teleostei</taxon>
        <taxon>Clupei</taxon>
        <taxon>Clupeiformes</taxon>
        <taxon>Clupeoidei</taxon>
        <taxon>Clupeidae</taxon>
        <taxon>Alosa</taxon>
    </lineage>
</organism>